<evidence type="ECO:0000256" key="1">
    <source>
        <dbReference type="SAM" id="MobiDB-lite"/>
    </source>
</evidence>
<organism evidence="2 3">
    <name type="scientific">Chenggangzhangella methanolivorans</name>
    <dbReference type="NCBI Taxonomy" id="1437009"/>
    <lineage>
        <taxon>Bacteria</taxon>
        <taxon>Pseudomonadati</taxon>
        <taxon>Pseudomonadota</taxon>
        <taxon>Alphaproteobacteria</taxon>
        <taxon>Hyphomicrobiales</taxon>
        <taxon>Methylopilaceae</taxon>
        <taxon>Chenggangzhangella</taxon>
    </lineage>
</organism>
<feature type="compositionally biased region" description="Low complexity" evidence="1">
    <location>
        <begin position="49"/>
        <end position="58"/>
    </location>
</feature>
<sequence length="86" mass="8628">MTEAERGRRREADLAALKNAFIENAGRGDDAAAPQSDADRPYVAGALAASAAAQSAGEQDAKRPADIPPAGDLGTPAGSEDGPRGP</sequence>
<dbReference type="KEGG" id="cmet:K6K41_15050"/>
<evidence type="ECO:0000313" key="2">
    <source>
        <dbReference type="EMBL" id="QZN98411.1"/>
    </source>
</evidence>
<dbReference type="AlphaFoldDB" id="A0A9E6UJR5"/>
<dbReference type="RefSeq" id="WP_261401326.1">
    <property type="nucleotide sequence ID" value="NZ_CP081869.1"/>
</dbReference>
<accession>A0A9E6UJR5</accession>
<dbReference type="Proteomes" id="UP000825701">
    <property type="component" value="Chromosome"/>
</dbReference>
<feature type="region of interest" description="Disordered" evidence="1">
    <location>
        <begin position="49"/>
        <end position="86"/>
    </location>
</feature>
<dbReference type="EMBL" id="CP081869">
    <property type="protein sequence ID" value="QZN98411.1"/>
    <property type="molecule type" value="Genomic_DNA"/>
</dbReference>
<gene>
    <name evidence="2" type="ORF">K6K41_15050</name>
</gene>
<name>A0A9E6UJR5_9HYPH</name>
<proteinExistence type="predicted"/>
<reference evidence="2" key="1">
    <citation type="submission" date="2021-08" db="EMBL/GenBank/DDBJ databases">
        <authorList>
            <person name="Zhang H."/>
            <person name="Xu M."/>
            <person name="Yu Z."/>
            <person name="Yang L."/>
            <person name="Cai Y."/>
        </authorList>
    </citation>
    <scope>NUCLEOTIDE SEQUENCE</scope>
    <source>
        <strain evidence="2">CHL1</strain>
    </source>
</reference>
<evidence type="ECO:0000313" key="3">
    <source>
        <dbReference type="Proteomes" id="UP000825701"/>
    </source>
</evidence>
<protein>
    <submittedName>
        <fullName evidence="2">Uncharacterized protein</fullName>
    </submittedName>
</protein>
<keyword evidence="3" id="KW-1185">Reference proteome</keyword>